<keyword evidence="6" id="KW-0472">Membrane</keyword>
<keyword evidence="5 8" id="KW-0732">Signal</keyword>
<gene>
    <name evidence="10" type="ORF">NXS09_10610</name>
</gene>
<comment type="subcellular location">
    <subcellularLocation>
        <location evidence="1">Cell outer membrane</location>
    </subcellularLocation>
</comment>
<dbReference type="RefSeq" id="WP_259292488.1">
    <property type="nucleotide sequence ID" value="NZ_JANUXW010000015.1"/>
</dbReference>
<reference evidence="10" key="2">
    <citation type="journal article" date="2023" name="Curr. Microbiol.">
        <title>Neisseria montereyensis sp. nov., Isolated from Oropharynx of California Sea Lion (Zalophus californianus): Genomic, Phylogenetic, and Phenotypic Study.</title>
        <authorList>
            <person name="Volokhov D.V."/>
            <person name="Zagorodnyaya T.A."/>
            <person name="Furtak V.A."/>
            <person name="Nattanmai G."/>
            <person name="Randall L."/>
            <person name="Jose S."/>
            <person name="Gao Y."/>
            <person name="Gulland F.M."/>
            <person name="Eisenberg T."/>
            <person name="Delmonte P."/>
            <person name="Blom J."/>
            <person name="Mitchell K.K."/>
        </authorList>
    </citation>
    <scope>NUCLEOTIDE SEQUENCE</scope>
    <source>
        <strain evidence="10">CSL10203-ORH2</strain>
    </source>
</reference>
<keyword evidence="4" id="KW-0812">Transmembrane</keyword>
<keyword evidence="7" id="KW-0998">Cell outer membrane</keyword>
<reference evidence="10" key="1">
    <citation type="submission" date="2022-08" db="EMBL/GenBank/DDBJ databases">
        <authorList>
            <person name="Volokhov D.V."/>
            <person name="Furtak V.A."/>
            <person name="Zagorodnyaya T.A."/>
        </authorList>
    </citation>
    <scope>NUCLEOTIDE SEQUENCE</scope>
    <source>
        <strain evidence="10">CSL10203-ORH2</strain>
    </source>
</reference>
<feature type="domain" description="Porin opacity type" evidence="9">
    <location>
        <begin position="75"/>
        <end position="207"/>
    </location>
</feature>
<evidence type="ECO:0000259" key="9">
    <source>
        <dbReference type="Pfam" id="PF02462"/>
    </source>
</evidence>
<keyword evidence="11" id="KW-1185">Reference proteome</keyword>
<dbReference type="InterPro" id="IPR011250">
    <property type="entry name" value="OMP/PagP_B-barrel"/>
</dbReference>
<dbReference type="InterPro" id="IPR003394">
    <property type="entry name" value="Porin_opacity"/>
</dbReference>
<organism evidence="10 11">
    <name type="scientific">Neisseria montereyensis</name>
    <dbReference type="NCBI Taxonomy" id="2973938"/>
    <lineage>
        <taxon>Bacteria</taxon>
        <taxon>Pseudomonadati</taxon>
        <taxon>Pseudomonadota</taxon>
        <taxon>Betaproteobacteria</taxon>
        <taxon>Neisseriales</taxon>
        <taxon>Neisseriaceae</taxon>
        <taxon>Neisseria</taxon>
    </lineage>
</organism>
<dbReference type="EMBL" id="JANUXW010000015">
    <property type="protein sequence ID" value="MCS4534734.1"/>
    <property type="molecule type" value="Genomic_DNA"/>
</dbReference>
<evidence type="ECO:0000256" key="7">
    <source>
        <dbReference type="ARBA" id="ARBA00023237"/>
    </source>
</evidence>
<comment type="caution">
    <text evidence="10">The sequence shown here is derived from an EMBL/GenBank/DDBJ whole genome shotgun (WGS) entry which is preliminary data.</text>
</comment>
<dbReference type="Proteomes" id="UP001166947">
    <property type="component" value="Unassembled WGS sequence"/>
</dbReference>
<protein>
    <submittedName>
        <fullName evidence="10">Opacity family porin</fullName>
    </submittedName>
</protein>
<dbReference type="Pfam" id="PF02462">
    <property type="entry name" value="Opacity"/>
    <property type="match status" value="1"/>
</dbReference>
<dbReference type="SUPFAM" id="SSF56925">
    <property type="entry name" value="OMPA-like"/>
    <property type="match status" value="1"/>
</dbReference>
<dbReference type="InterPro" id="IPR006315">
    <property type="entry name" value="OM_autotransptr_brl_dom"/>
</dbReference>
<evidence type="ECO:0000256" key="8">
    <source>
        <dbReference type="SAM" id="SignalP"/>
    </source>
</evidence>
<comment type="similarity">
    <text evidence="2">Belongs to the opacity porin family.</text>
</comment>
<evidence type="ECO:0000256" key="4">
    <source>
        <dbReference type="ARBA" id="ARBA00022692"/>
    </source>
</evidence>
<feature type="signal peptide" evidence="8">
    <location>
        <begin position="1"/>
        <end position="26"/>
    </location>
</feature>
<feature type="chain" id="PRO_5045052562" evidence="8">
    <location>
        <begin position="27"/>
        <end position="208"/>
    </location>
</feature>
<evidence type="ECO:0000256" key="3">
    <source>
        <dbReference type="ARBA" id="ARBA00022452"/>
    </source>
</evidence>
<dbReference type="NCBIfam" id="TIGR01414">
    <property type="entry name" value="autotrans_barl"/>
    <property type="match status" value="1"/>
</dbReference>
<keyword evidence="3" id="KW-1134">Transmembrane beta strand</keyword>
<evidence type="ECO:0000256" key="1">
    <source>
        <dbReference type="ARBA" id="ARBA00004442"/>
    </source>
</evidence>
<evidence type="ECO:0000256" key="2">
    <source>
        <dbReference type="ARBA" id="ARBA00009830"/>
    </source>
</evidence>
<evidence type="ECO:0000313" key="10">
    <source>
        <dbReference type="EMBL" id="MCS4534734.1"/>
    </source>
</evidence>
<sequence>MKQPSIRLTAILFTALAASVSTAALAEDTVGPYVQGDIGLAHLKFDDGEKFKIRNTFRNIKDSYKESGFMPRISAGYDYGNIRVAGDYTHYKTISESAGDADSSANVNVKARGVGASVIYDVPTQTRIKPYIGGRLSVNKIKTTANVRLLNERGSSSDSSTKVGIGAMAGVGYEINRNLTADAGYRFNRLTSDLNTHEVSVGLRYTFQ</sequence>
<dbReference type="Gene3D" id="2.40.160.20">
    <property type="match status" value="1"/>
</dbReference>
<proteinExistence type="inferred from homology"/>
<evidence type="ECO:0000313" key="11">
    <source>
        <dbReference type="Proteomes" id="UP001166947"/>
    </source>
</evidence>
<evidence type="ECO:0000256" key="5">
    <source>
        <dbReference type="ARBA" id="ARBA00022729"/>
    </source>
</evidence>
<name>A0ABT2FGQ0_9NEIS</name>
<accession>A0ABT2FGQ0</accession>
<evidence type="ECO:0000256" key="6">
    <source>
        <dbReference type="ARBA" id="ARBA00023136"/>
    </source>
</evidence>